<dbReference type="PANTHER" id="PTHR42709:SF11">
    <property type="entry name" value="DEDA FAMILY PROTEIN"/>
    <property type="match status" value="1"/>
</dbReference>
<dbReference type="PANTHER" id="PTHR42709">
    <property type="entry name" value="ALKALINE PHOSPHATASE LIKE PROTEIN"/>
    <property type="match status" value="1"/>
</dbReference>
<evidence type="ECO:0000313" key="1">
    <source>
        <dbReference type="EMBL" id="QIJ72112.1"/>
    </source>
</evidence>
<protein>
    <submittedName>
        <fullName evidence="1">DedA family protein</fullName>
    </submittedName>
</protein>
<keyword evidence="2" id="KW-1185">Reference proteome</keyword>
<gene>
    <name evidence="1" type="ORF">G4V39_07455</name>
</gene>
<proteinExistence type="predicted"/>
<name>A0A6G7PWS9_9BACT</name>
<dbReference type="RefSeq" id="WP_166032330.1">
    <property type="nucleotide sequence ID" value="NZ_CP048877.1"/>
</dbReference>
<dbReference type="InterPro" id="IPR051311">
    <property type="entry name" value="DedA_domain"/>
</dbReference>
<dbReference type="Proteomes" id="UP000502179">
    <property type="component" value="Chromosome"/>
</dbReference>
<dbReference type="InterPro" id="IPR032816">
    <property type="entry name" value="VTT_dom"/>
</dbReference>
<reference evidence="1 2" key="1">
    <citation type="submission" date="2020-02" db="EMBL/GenBank/DDBJ databases">
        <title>Genome analysis of Thermosulfuriphilus ammonigenes ST65T, an anaerobic thermophilic chemolithoautotrophic bacterium isolated from a deep-sea hydrothermal vent.</title>
        <authorList>
            <person name="Slobodkina G."/>
            <person name="Allioux M."/>
            <person name="Merkel A."/>
            <person name="Alain K."/>
            <person name="Jebbar M."/>
            <person name="Slobodkin A."/>
        </authorList>
    </citation>
    <scope>NUCLEOTIDE SEQUENCE [LARGE SCALE GENOMIC DNA]</scope>
    <source>
        <strain evidence="1 2">ST65</strain>
    </source>
</reference>
<dbReference type="GO" id="GO:0005886">
    <property type="term" value="C:plasma membrane"/>
    <property type="evidence" value="ECO:0007669"/>
    <property type="project" value="TreeGrafter"/>
</dbReference>
<accession>A0A6G7PWS9</accession>
<dbReference type="AlphaFoldDB" id="A0A6G7PWS9"/>
<sequence length="198" mass="22043">MAGIKVLRSLKDWTLSFAQSPRGTWALFFLALAEASFFPIPPDVLLIALCLAAPKRSLYFALICTSGSVLGGLVGYALGAFFMETIGRPVLVFYGLTDKFDLVSRYFHQYDAWAVGVAGFTPLPYKLFTISAGAFRIDLLTFFLASTISRAGRFFLIAGSIFFFGEMVKHFIERYFNLLTVVFIGLLILGFVVIKWLL</sequence>
<dbReference type="EMBL" id="CP048877">
    <property type="protein sequence ID" value="QIJ72112.1"/>
    <property type="molecule type" value="Genomic_DNA"/>
</dbReference>
<organism evidence="1 2">
    <name type="scientific">Thermosulfuriphilus ammonigenes</name>
    <dbReference type="NCBI Taxonomy" id="1936021"/>
    <lineage>
        <taxon>Bacteria</taxon>
        <taxon>Pseudomonadati</taxon>
        <taxon>Thermodesulfobacteriota</taxon>
        <taxon>Thermodesulfobacteria</taxon>
        <taxon>Thermodesulfobacteriales</taxon>
        <taxon>Thermodesulfobacteriaceae</taxon>
        <taxon>Thermosulfuriphilus</taxon>
    </lineage>
</organism>
<evidence type="ECO:0000313" key="2">
    <source>
        <dbReference type="Proteomes" id="UP000502179"/>
    </source>
</evidence>
<dbReference type="Pfam" id="PF09335">
    <property type="entry name" value="VTT_dom"/>
    <property type="match status" value="1"/>
</dbReference>
<dbReference type="KEGG" id="tav:G4V39_07455"/>